<comment type="caution">
    <text evidence="4">The sequence shown here is derived from an EMBL/GenBank/DDBJ whole genome shotgun (WGS) entry which is preliminary data.</text>
</comment>
<keyword evidence="6" id="KW-1185">Reference proteome</keyword>
<evidence type="ECO:0000313" key="3">
    <source>
        <dbReference type="EMBL" id="GBU06578.1"/>
    </source>
</evidence>
<evidence type="ECO:0000313" key="4">
    <source>
        <dbReference type="EMBL" id="TCS66105.1"/>
    </source>
</evidence>
<evidence type="ECO:0000313" key="5">
    <source>
        <dbReference type="Proteomes" id="UP000294613"/>
    </source>
</evidence>
<dbReference type="Proteomes" id="UP000702954">
    <property type="component" value="Unassembled WGS sequence"/>
</dbReference>
<dbReference type="AlphaFoldDB" id="A0A4R3JJ19"/>
<dbReference type="EMBL" id="SLZV01000019">
    <property type="protein sequence ID" value="TCS66105.1"/>
    <property type="molecule type" value="Genomic_DNA"/>
</dbReference>
<proteinExistence type="predicted"/>
<reference evidence="4 5" key="2">
    <citation type="submission" date="2019-03" db="EMBL/GenBank/DDBJ databases">
        <title>Genomic Encyclopedia of Type Strains, Phase IV (KMG-IV): sequencing the most valuable type-strain genomes for metagenomic binning, comparative biology and taxonomic classification.</title>
        <authorList>
            <person name="Goeker M."/>
        </authorList>
    </citation>
    <scope>NUCLEOTIDE SEQUENCE [LARGE SCALE GENOMIC DNA]</scope>
    <source>
        <strain evidence="4 5">DSM 103426</strain>
    </source>
</reference>
<gene>
    <name evidence="4" type="ORF">EDD74_1193</name>
    <name evidence="3" type="ORF">FAEUMB_31190</name>
</gene>
<organism evidence="4 5">
    <name type="scientific">Faecalimonas umbilicata</name>
    <dbReference type="NCBI Taxonomy" id="1912855"/>
    <lineage>
        <taxon>Bacteria</taxon>
        <taxon>Bacillati</taxon>
        <taxon>Bacillota</taxon>
        <taxon>Clostridia</taxon>
        <taxon>Lachnospirales</taxon>
        <taxon>Lachnospiraceae</taxon>
        <taxon>Faecalimonas</taxon>
    </lineage>
</organism>
<feature type="domain" description="Tail spike" evidence="2">
    <location>
        <begin position="102"/>
        <end position="358"/>
    </location>
</feature>
<protein>
    <submittedName>
        <fullName evidence="4">Tail protein (Putative endopeptidase)</fullName>
    </submittedName>
</protein>
<evidence type="ECO:0000313" key="6">
    <source>
        <dbReference type="Proteomes" id="UP000702954"/>
    </source>
</evidence>
<dbReference type="Gene3D" id="2.60.120.260">
    <property type="entry name" value="Galactose-binding domain-like"/>
    <property type="match status" value="1"/>
</dbReference>
<evidence type="ECO:0000259" key="2">
    <source>
        <dbReference type="Pfam" id="PF06605"/>
    </source>
</evidence>
<dbReference type="InterPro" id="IPR010572">
    <property type="entry name" value="Tail_dom"/>
</dbReference>
<dbReference type="Proteomes" id="UP000294613">
    <property type="component" value="Unassembled WGS sequence"/>
</dbReference>
<accession>A0A4R3JJ19</accession>
<name>A0A4R3JJ19_9FIRM</name>
<evidence type="ECO:0000256" key="1">
    <source>
        <dbReference type="SAM" id="Coils"/>
    </source>
</evidence>
<sequence>MYTVKAWIGNESYIIHDPRKKKLLLGEPYFETGDNINGQAEFKVYPDHPYRDKIKRLTTDIVFYKDGKPEFYGRVLYDDEDFNGTKRIFVEGELAFLCDSIQRPKVYQNYSVQAYLQDIINIHNSQVEQRKQFTLGLVTVTDPNNSLYRYSNYEDTRTILKDKLSSRLGGHFVIRHENGLRILDYLSDETYYKKNTQKIEFGKNLLDFAKNMDASDLATCIIPLGAKLEEEEQDENLGAIKEQRVTIASINGGVDYVTDDAAVKEYGKIYKTVTFDDVKTPGTLKKKGEEYLRSTQFEKMVLNLKAIDLNFVDASKQELKVGDKIRCVSAPNAMDKEFPLTKKRIYITQFKKNTVTLGEEASDNTYTSSNRQESAQIEEQINSIPSKSEILEEALKNAKDLINSQVGNGYAIHVPEEFIIADDKDYKNKATNLWRWGMGGLAHYSNGYYGPIDGVAITMDGKINGKMLLAGSVTAETIDIGYRTEVESTITQTTTQSKQEAIAASQEYANNIRDAVQKEVDDVELIVRNMNNELEYIASDGIITEAEKAAINKMLQTIQKEKQEADQQYNELYNNAYLTGSESSNLYQKYQALYGSSSTSKYNVLIQRINSVLQSTTAPQIQSNMSVYKTAFSAYSSALADYKRAIEAAINKIAKEHAIEQGSRAEQNAHNYTDNTVRVAKETIQTSINNLENKINLSVTSVKEVAARKNYVKNGEQETLQQGSFSISGPANVSVSEYMNMKCLRIEFYSSGGVTIEQYLGELEAGEYTISVATAYPSNGQRPNYIGYGFSGNRTTEYYSNFKPEQFKVFSKKVSITKATKYVSNYIYGYSGNVCYITNIRVLRDMQELLDDLDARIKLEVGKVTTSVENIYKNTMYNYCANGAFSNGYDGFEGWDRSDSYQIVKTNFNGKNCVQMASNSSTQYVKYRVQPFNKAGPITVRFKAACASGHENARMQIRIDGGYFYTNSGDLSTAWKTFEFSGRATAPYFDVYLYSYTTYSTIYITDVEILGGYDGYMSSELSLVKDEIKAEVQRAGNAEEQLRASIRVTAEKVQNVVQKGDIASYLTQYYDRVIVAFNNNSRYVQISAGEIAIYDASVTSSKKRSSFDRSGSHFWRDGYEIGNIGTNYYSGNSSLRGLVFDLEYDGSYMTWSVKKNQSDGYYTMMWAYTHRAIGNWAANRLHAGCDIDLHGYTLRNPSFEGGGITGTINFVQIKAMDRDGTVATWVNGCRMEFKNGILISGTWNS</sequence>
<dbReference type="EMBL" id="BHEO01000008">
    <property type="protein sequence ID" value="GBU06578.1"/>
    <property type="molecule type" value="Genomic_DNA"/>
</dbReference>
<dbReference type="RefSeq" id="WP_116442409.1">
    <property type="nucleotide sequence ID" value="NZ_BHEO01000008.1"/>
</dbReference>
<dbReference type="Pfam" id="PF06605">
    <property type="entry name" value="Prophage_tail"/>
    <property type="match status" value="1"/>
</dbReference>
<keyword evidence="1" id="KW-0175">Coiled coil</keyword>
<reference evidence="3 6" key="1">
    <citation type="journal article" date="2018" name="Int. J. Syst. Evol. Microbiol.">
        <title>Draft Genome Sequence of Faecalimonas umbilicata JCM 30896T, an Acetate-Producing Bacterium Isolated from Human Feces.</title>
        <authorList>
            <person name="Sakamoto M."/>
            <person name="Ikeyama N."/>
            <person name="Yuki M."/>
            <person name="Ohkuma M."/>
        </authorList>
    </citation>
    <scope>NUCLEOTIDE SEQUENCE [LARGE SCALE GENOMIC DNA]</scope>
    <source>
        <strain evidence="3 6">EGH7</strain>
    </source>
</reference>
<feature type="coiled-coil region" evidence="1">
    <location>
        <begin position="513"/>
        <end position="575"/>
    </location>
</feature>